<gene>
    <name evidence="5" type="ORF">E1301_Tti004501</name>
</gene>
<evidence type="ECO:0000259" key="4">
    <source>
        <dbReference type="PROSITE" id="PS50188"/>
    </source>
</evidence>
<dbReference type="InterPro" id="IPR006574">
    <property type="entry name" value="PRY"/>
</dbReference>
<keyword evidence="3" id="KW-0862">Zinc</keyword>
<evidence type="ECO:0000256" key="1">
    <source>
        <dbReference type="ARBA" id="ARBA00022723"/>
    </source>
</evidence>
<dbReference type="InterPro" id="IPR001870">
    <property type="entry name" value="B30.2/SPRY"/>
</dbReference>
<dbReference type="SUPFAM" id="SSF49899">
    <property type="entry name" value="Concanavalin A-like lectins/glucanases"/>
    <property type="match status" value="1"/>
</dbReference>
<protein>
    <recommendedName>
        <fullName evidence="4">B30.2/SPRY domain-containing protein</fullName>
    </recommendedName>
</protein>
<dbReference type="InterPro" id="IPR051051">
    <property type="entry name" value="E3_ubiq-ligase_TRIM/RNF"/>
</dbReference>
<dbReference type="PROSITE" id="PS50188">
    <property type="entry name" value="B302_SPRY"/>
    <property type="match status" value="1"/>
</dbReference>
<evidence type="ECO:0000256" key="2">
    <source>
        <dbReference type="ARBA" id="ARBA00022771"/>
    </source>
</evidence>
<accession>A0A5A9NA13</accession>
<name>A0A5A9NA13_9TELE</name>
<evidence type="ECO:0000313" key="6">
    <source>
        <dbReference type="Proteomes" id="UP000324632"/>
    </source>
</evidence>
<evidence type="ECO:0000313" key="5">
    <source>
        <dbReference type="EMBL" id="KAA0705739.1"/>
    </source>
</evidence>
<keyword evidence="2" id="KW-0863">Zinc-finger</keyword>
<sequence length="222" mass="25116">MPIITPSTNGIMPEVKKAEKAPPYDPDIPEPNSRDELLKFWMNVSLDDRTAQKMLWLSEGGAKVSRMSEEVCPVLDRPERYEHSPQVLCKEGVLGNRGYWEVDCEGWVVLGAVCESTGRKNKDGPCGIGENDLSWGMGWAGSCYHVWHNGKNIEVQAPLCPTIGIYADQPAGIIKFYLVEDGENGSKQVRLIHRFKTVINEKLYPGFWVARQSYCWIRKKDQ</sequence>
<dbReference type="PANTHER" id="PTHR25465">
    <property type="entry name" value="B-BOX DOMAIN CONTAINING"/>
    <property type="match status" value="1"/>
</dbReference>
<dbReference type="GO" id="GO:0008270">
    <property type="term" value="F:zinc ion binding"/>
    <property type="evidence" value="ECO:0007669"/>
    <property type="project" value="UniProtKB-KW"/>
</dbReference>
<keyword evidence="1" id="KW-0479">Metal-binding</keyword>
<dbReference type="InterPro" id="IPR003879">
    <property type="entry name" value="Butyrophylin_SPRY"/>
</dbReference>
<dbReference type="InterPro" id="IPR013320">
    <property type="entry name" value="ConA-like_dom_sf"/>
</dbReference>
<dbReference type="GO" id="GO:0005737">
    <property type="term" value="C:cytoplasm"/>
    <property type="evidence" value="ECO:0007669"/>
    <property type="project" value="UniProtKB-ARBA"/>
</dbReference>
<dbReference type="SMART" id="SM00449">
    <property type="entry name" value="SPRY"/>
    <property type="match status" value="1"/>
</dbReference>
<dbReference type="Gene3D" id="2.60.120.920">
    <property type="match status" value="1"/>
</dbReference>
<comment type="caution">
    <text evidence="5">The sequence shown here is derived from an EMBL/GenBank/DDBJ whole genome shotgun (WGS) entry which is preliminary data.</text>
</comment>
<reference evidence="5 6" key="1">
    <citation type="journal article" date="2019" name="Mol. Ecol. Resour.">
        <title>Chromosome-level genome assembly of Triplophysa tibetana, a fish adapted to the harsh high-altitude environment of the Tibetan Plateau.</title>
        <authorList>
            <person name="Yang X."/>
            <person name="Liu H."/>
            <person name="Ma Z."/>
            <person name="Zou Y."/>
            <person name="Zou M."/>
            <person name="Mao Y."/>
            <person name="Li X."/>
            <person name="Wang H."/>
            <person name="Chen T."/>
            <person name="Wang W."/>
            <person name="Yang R."/>
        </authorList>
    </citation>
    <scope>NUCLEOTIDE SEQUENCE [LARGE SCALE GENOMIC DNA]</scope>
    <source>
        <strain evidence="5">TTIB1903HZAU</strain>
        <tissue evidence="5">Muscle</tissue>
    </source>
</reference>
<proteinExistence type="predicted"/>
<dbReference type="PANTHER" id="PTHR25465:SF80">
    <property type="entry name" value="TRIPARTITE MOTIF-CONTAINING PROTEIN 16-LIKE"/>
    <property type="match status" value="1"/>
</dbReference>
<dbReference type="AlphaFoldDB" id="A0A5A9NA13"/>
<organism evidence="5 6">
    <name type="scientific">Triplophysa tibetana</name>
    <dbReference type="NCBI Taxonomy" id="1572043"/>
    <lineage>
        <taxon>Eukaryota</taxon>
        <taxon>Metazoa</taxon>
        <taxon>Chordata</taxon>
        <taxon>Craniata</taxon>
        <taxon>Vertebrata</taxon>
        <taxon>Euteleostomi</taxon>
        <taxon>Actinopterygii</taxon>
        <taxon>Neopterygii</taxon>
        <taxon>Teleostei</taxon>
        <taxon>Ostariophysi</taxon>
        <taxon>Cypriniformes</taxon>
        <taxon>Nemacheilidae</taxon>
        <taxon>Triplophysa</taxon>
    </lineage>
</organism>
<evidence type="ECO:0000256" key="3">
    <source>
        <dbReference type="ARBA" id="ARBA00022833"/>
    </source>
</evidence>
<dbReference type="Proteomes" id="UP000324632">
    <property type="component" value="Chromosome 21"/>
</dbReference>
<feature type="domain" description="B30.2/SPRY" evidence="4">
    <location>
        <begin position="24"/>
        <end position="222"/>
    </location>
</feature>
<dbReference type="PRINTS" id="PR01407">
    <property type="entry name" value="BUTYPHLNCDUF"/>
</dbReference>
<dbReference type="Pfam" id="PF13765">
    <property type="entry name" value="PRY"/>
    <property type="match status" value="1"/>
</dbReference>
<dbReference type="Pfam" id="PF00622">
    <property type="entry name" value="SPRY"/>
    <property type="match status" value="1"/>
</dbReference>
<keyword evidence="6" id="KW-1185">Reference proteome</keyword>
<dbReference type="InterPro" id="IPR003877">
    <property type="entry name" value="SPRY_dom"/>
</dbReference>
<dbReference type="InterPro" id="IPR043136">
    <property type="entry name" value="B30.2/SPRY_sf"/>
</dbReference>
<dbReference type="EMBL" id="SOYY01000021">
    <property type="protein sequence ID" value="KAA0705739.1"/>
    <property type="molecule type" value="Genomic_DNA"/>
</dbReference>